<accession>A0ABM7UDQ9</accession>
<evidence type="ECO:0000256" key="8">
    <source>
        <dbReference type="ARBA" id="ARBA00023136"/>
    </source>
</evidence>
<feature type="transmembrane region" description="Helical" evidence="10">
    <location>
        <begin position="692"/>
        <end position="709"/>
    </location>
</feature>
<name>A0ABM7UDQ9_9ACTO</name>
<dbReference type="SUPFAM" id="SSF52540">
    <property type="entry name" value="P-loop containing nucleoside triphosphate hydrolases"/>
    <property type="match status" value="2"/>
</dbReference>
<keyword evidence="3" id="KW-0813">Transport</keyword>
<comment type="subcellular location">
    <subcellularLocation>
        <location evidence="1">Membrane</location>
        <topology evidence="1">Multi-pass membrane protein</topology>
    </subcellularLocation>
</comment>
<keyword evidence="6" id="KW-0067">ATP-binding</keyword>
<evidence type="ECO:0000256" key="6">
    <source>
        <dbReference type="ARBA" id="ARBA00022840"/>
    </source>
</evidence>
<feature type="transmembrane region" description="Helical" evidence="10">
    <location>
        <begin position="856"/>
        <end position="873"/>
    </location>
</feature>
<sequence length="874" mass="92085">MPEAPAPAAPALLDTAPAAQGGPALPAPQAPGPRVLVQAEALSVHYLGTGRWVLDAVTMEHLSGGVTAVVGPSGCGKTTLVRALCGLIPHSLPSQYAGSLRLAGTEMAQAGIDFLSEHVGYVGQSPDAAVVTRTVYDDVAFPLQNLCLEREEIDRRVREALALVGLSARAWDSPWRLSGGQRQRLALAVALAMRPELLILDEPTSTIDPDGRRDLYTLIAAVVGRGTGVVVIDHDLDPILPVVDQVLVLDAQGRTIALGPPREAFLTHRRELQEVGVWMPRALRGSESGRCPGQARPGAPDPQAQDAGATALTCQEAGITMPGLERFCESDQVAYYRRGPRGWERVPRLDTLAGRGPTPAPTDREGAAAPAGTTGPDGGAAPGQSPTAATATDRRAGPGTAEDQEEPAAAQSPEPGPALVDLEALEVEGRCPPVSMRLGGGELVAVVGPNGAGKSSLLSALAGLIPSRSARAAVRGRPVRRGRHEVGYVFQNPEHQFVTSSVSKELALGGTGAQRVERLMEQFHLAGHRDQHPMTLSGGQARRLSVATMVSEEREVIVLDEPTYGQDWACTRELMAFIAHLRSQGRTVIMATHDLELAMEHCSAIVALPHGHGPTTRTPGAEAARRTAPDPGPRPTGRRGLLTGLNPLTPLIALLPAMGLVLALKSTGVNLALLVATSVLIVGARAERRRTLAALIGPWALSALLVQLLSRTNAMASAERVIDLGSASATGTAIGALVGIALASGIATAPEALIRALTGTLRMPYRLGAAGTAAVAFITRFHEDLRLLRTARALRGVGRRWGPLAPLVRWAGSIVPLMILAIQHAERVSLSMDSRAFGAHRRRTEMVQEAWCLRDWLVVGLTWAVLAAVWRAVP</sequence>
<dbReference type="PROSITE" id="PS00211">
    <property type="entry name" value="ABC_TRANSPORTER_1"/>
    <property type="match status" value="2"/>
</dbReference>
<feature type="region of interest" description="Disordered" evidence="9">
    <location>
        <begin position="286"/>
        <end position="310"/>
    </location>
</feature>
<organism evidence="12 13">
    <name type="scientific">Actinomyces capricornis</name>
    <dbReference type="NCBI Taxonomy" id="2755559"/>
    <lineage>
        <taxon>Bacteria</taxon>
        <taxon>Bacillati</taxon>
        <taxon>Actinomycetota</taxon>
        <taxon>Actinomycetes</taxon>
        <taxon>Actinomycetales</taxon>
        <taxon>Actinomycetaceae</taxon>
        <taxon>Actinomyces</taxon>
    </lineage>
</organism>
<feature type="domain" description="ABC transporter" evidence="11">
    <location>
        <begin position="410"/>
        <end position="635"/>
    </location>
</feature>
<feature type="transmembrane region" description="Helical" evidence="10">
    <location>
        <begin position="721"/>
        <end position="743"/>
    </location>
</feature>
<dbReference type="SMART" id="SM00382">
    <property type="entry name" value="AAA"/>
    <property type="match status" value="2"/>
</dbReference>
<reference evidence="12 13" key="1">
    <citation type="submission" date="2021-08" db="EMBL/GenBank/DDBJ databases">
        <title>Whole genome sequence of novel Actinomyces species strain MAS-1.</title>
        <authorList>
            <person name="Saito M."/>
            <person name="Kuwahara N."/>
            <person name="Takizawa T."/>
            <person name="Gotouda H."/>
            <person name="Ochiai T."/>
        </authorList>
    </citation>
    <scope>NUCLEOTIDE SEQUENCE [LARGE SCALE GENOMIC DNA]</scope>
    <source>
        <strain evidence="12 13">MAS-1</strain>
    </source>
</reference>
<comment type="similarity">
    <text evidence="2">Belongs to the ABC transporter superfamily.</text>
</comment>
<dbReference type="Proteomes" id="UP000824496">
    <property type="component" value="Chromosome"/>
</dbReference>
<dbReference type="InterPro" id="IPR003593">
    <property type="entry name" value="AAA+_ATPase"/>
</dbReference>
<evidence type="ECO:0000256" key="5">
    <source>
        <dbReference type="ARBA" id="ARBA00022741"/>
    </source>
</evidence>
<dbReference type="InterPro" id="IPR015856">
    <property type="entry name" value="ABC_transpr_CbiO/EcfA_su"/>
</dbReference>
<feature type="region of interest" description="Disordered" evidence="9">
    <location>
        <begin position="347"/>
        <end position="416"/>
    </location>
</feature>
<evidence type="ECO:0000256" key="4">
    <source>
        <dbReference type="ARBA" id="ARBA00022692"/>
    </source>
</evidence>
<evidence type="ECO:0000256" key="9">
    <source>
        <dbReference type="SAM" id="MobiDB-lite"/>
    </source>
</evidence>
<feature type="domain" description="ABC transporter" evidence="11">
    <location>
        <begin position="37"/>
        <end position="277"/>
    </location>
</feature>
<dbReference type="InterPro" id="IPR050095">
    <property type="entry name" value="ECF_ABC_transporter_ATP-bd"/>
</dbReference>
<evidence type="ECO:0000256" key="2">
    <source>
        <dbReference type="ARBA" id="ARBA00005417"/>
    </source>
</evidence>
<dbReference type="PROSITE" id="PS50893">
    <property type="entry name" value="ABC_TRANSPORTER_2"/>
    <property type="match status" value="2"/>
</dbReference>
<dbReference type="InterPro" id="IPR003439">
    <property type="entry name" value="ABC_transporter-like_ATP-bd"/>
</dbReference>
<dbReference type="CDD" id="cd16914">
    <property type="entry name" value="EcfT"/>
    <property type="match status" value="1"/>
</dbReference>
<evidence type="ECO:0000313" key="12">
    <source>
        <dbReference type="EMBL" id="BDA63404.1"/>
    </source>
</evidence>
<dbReference type="EMBL" id="AP025017">
    <property type="protein sequence ID" value="BDA63404.1"/>
    <property type="molecule type" value="Genomic_DNA"/>
</dbReference>
<keyword evidence="8 10" id="KW-0472">Membrane</keyword>
<evidence type="ECO:0000256" key="3">
    <source>
        <dbReference type="ARBA" id="ARBA00022448"/>
    </source>
</evidence>
<dbReference type="Pfam" id="PF00005">
    <property type="entry name" value="ABC_tran"/>
    <property type="match status" value="2"/>
</dbReference>
<gene>
    <name evidence="12" type="ORF">MANAM107_02380</name>
</gene>
<keyword evidence="13" id="KW-1185">Reference proteome</keyword>
<protein>
    <recommendedName>
        <fullName evidence="11">ABC transporter domain-containing protein</fullName>
    </recommendedName>
</protein>
<feature type="compositionally biased region" description="Low complexity" evidence="9">
    <location>
        <begin position="9"/>
        <end position="24"/>
    </location>
</feature>
<evidence type="ECO:0000256" key="1">
    <source>
        <dbReference type="ARBA" id="ARBA00004141"/>
    </source>
</evidence>
<dbReference type="InterPro" id="IPR017871">
    <property type="entry name" value="ABC_transporter-like_CS"/>
</dbReference>
<dbReference type="Gene3D" id="3.40.50.300">
    <property type="entry name" value="P-loop containing nucleotide triphosphate hydrolases"/>
    <property type="match status" value="2"/>
</dbReference>
<keyword evidence="7 10" id="KW-1133">Transmembrane helix</keyword>
<dbReference type="CDD" id="cd03225">
    <property type="entry name" value="ABC_cobalt_CbiO_domain1"/>
    <property type="match status" value="2"/>
</dbReference>
<evidence type="ECO:0000256" key="7">
    <source>
        <dbReference type="ARBA" id="ARBA00022989"/>
    </source>
</evidence>
<dbReference type="InterPro" id="IPR003339">
    <property type="entry name" value="ABC/ECF_trnsptr_transmembrane"/>
</dbReference>
<dbReference type="Pfam" id="PF02361">
    <property type="entry name" value="CbiQ"/>
    <property type="match status" value="1"/>
</dbReference>
<evidence type="ECO:0000256" key="10">
    <source>
        <dbReference type="SAM" id="Phobius"/>
    </source>
</evidence>
<feature type="region of interest" description="Disordered" evidence="9">
    <location>
        <begin position="608"/>
        <end position="639"/>
    </location>
</feature>
<keyword evidence="4 10" id="KW-0812">Transmembrane</keyword>
<evidence type="ECO:0000259" key="11">
    <source>
        <dbReference type="PROSITE" id="PS50893"/>
    </source>
</evidence>
<proteinExistence type="inferred from homology"/>
<keyword evidence="5" id="KW-0547">Nucleotide-binding</keyword>
<dbReference type="InterPro" id="IPR027417">
    <property type="entry name" value="P-loop_NTPase"/>
</dbReference>
<evidence type="ECO:0000313" key="13">
    <source>
        <dbReference type="Proteomes" id="UP000824496"/>
    </source>
</evidence>
<feature type="region of interest" description="Disordered" evidence="9">
    <location>
        <begin position="1"/>
        <end position="29"/>
    </location>
</feature>
<feature type="transmembrane region" description="Helical" evidence="10">
    <location>
        <begin position="669"/>
        <end position="686"/>
    </location>
</feature>
<dbReference type="PANTHER" id="PTHR43553">
    <property type="entry name" value="HEAVY METAL TRANSPORTER"/>
    <property type="match status" value="1"/>
</dbReference>
<dbReference type="PANTHER" id="PTHR43553:SF24">
    <property type="entry name" value="ENERGY-COUPLING FACTOR TRANSPORTER ATP-BINDING PROTEIN ECFA1"/>
    <property type="match status" value="1"/>
</dbReference>